<dbReference type="Pfam" id="PF02563">
    <property type="entry name" value="Poly_export"/>
    <property type="match status" value="1"/>
</dbReference>
<keyword evidence="19" id="KW-1185">Reference proteome</keyword>
<evidence type="ECO:0000259" key="17">
    <source>
        <dbReference type="Pfam" id="PF22461"/>
    </source>
</evidence>
<evidence type="ECO:0008006" key="20">
    <source>
        <dbReference type="Google" id="ProtNLM"/>
    </source>
</evidence>
<evidence type="ECO:0000256" key="6">
    <source>
        <dbReference type="ARBA" id="ARBA00022692"/>
    </source>
</evidence>
<dbReference type="InterPro" id="IPR054765">
    <property type="entry name" value="SLBB_dom"/>
</dbReference>
<dbReference type="RefSeq" id="WP_237445984.1">
    <property type="nucleotide sequence ID" value="NZ_CAKLPX010000007.1"/>
</dbReference>
<evidence type="ECO:0000256" key="9">
    <source>
        <dbReference type="ARBA" id="ARBA00023065"/>
    </source>
</evidence>
<sequence>MTKLLAVFIGSLAIVLSAYAQDESSGIYGDYEVNPGDILSVFIWGEEGLSKEVVVRPDGFVSYPLAGEIEVGGQTITQVTASLERALATYMKSGAQVTVSMTQMSGNNIYVIGKVNKPGVFNMFAETDVSQALALAGGLNTFADENDIKVLRRDKTGVQTSIDFNYKAIRKGKDLSSNVILRSGDVVVVP</sequence>
<evidence type="ECO:0000256" key="8">
    <source>
        <dbReference type="ARBA" id="ARBA00023047"/>
    </source>
</evidence>
<evidence type="ECO:0000256" key="12">
    <source>
        <dbReference type="ARBA" id="ARBA00023139"/>
    </source>
</evidence>
<evidence type="ECO:0000256" key="10">
    <source>
        <dbReference type="ARBA" id="ARBA00023114"/>
    </source>
</evidence>
<evidence type="ECO:0000256" key="15">
    <source>
        <dbReference type="SAM" id="SignalP"/>
    </source>
</evidence>
<evidence type="ECO:0000256" key="4">
    <source>
        <dbReference type="ARBA" id="ARBA00022452"/>
    </source>
</evidence>
<dbReference type="EMBL" id="CAKLPX010000007">
    <property type="protein sequence ID" value="CAH0993301.1"/>
    <property type="molecule type" value="Genomic_DNA"/>
</dbReference>
<evidence type="ECO:0000256" key="11">
    <source>
        <dbReference type="ARBA" id="ARBA00023136"/>
    </source>
</evidence>
<evidence type="ECO:0000256" key="13">
    <source>
        <dbReference type="ARBA" id="ARBA00023237"/>
    </source>
</evidence>
<dbReference type="InterPro" id="IPR003715">
    <property type="entry name" value="Poly_export_N"/>
</dbReference>
<feature type="domain" description="SLBB" evidence="17">
    <location>
        <begin position="108"/>
        <end position="189"/>
    </location>
</feature>
<keyword evidence="5" id="KW-0762">Sugar transport</keyword>
<dbReference type="PANTHER" id="PTHR33619:SF3">
    <property type="entry name" value="POLYSACCHARIDE EXPORT PROTEIN GFCE-RELATED"/>
    <property type="match status" value="1"/>
</dbReference>
<comment type="subcellular location">
    <subcellularLocation>
        <location evidence="1">Cell outer membrane</location>
        <topology evidence="1">Multi-pass membrane protein</topology>
    </subcellularLocation>
</comment>
<evidence type="ECO:0000259" key="16">
    <source>
        <dbReference type="Pfam" id="PF02563"/>
    </source>
</evidence>
<organism evidence="18 19">
    <name type="scientific">Sinobacterium norvegicum</name>
    <dbReference type="NCBI Taxonomy" id="1641715"/>
    <lineage>
        <taxon>Bacteria</taxon>
        <taxon>Pseudomonadati</taxon>
        <taxon>Pseudomonadota</taxon>
        <taxon>Gammaproteobacteria</taxon>
        <taxon>Cellvibrionales</taxon>
        <taxon>Spongiibacteraceae</taxon>
        <taxon>Sinobacterium</taxon>
    </lineage>
</organism>
<dbReference type="Proteomes" id="UP000838100">
    <property type="component" value="Unassembled WGS sequence"/>
</dbReference>
<keyword evidence="7 15" id="KW-0732">Signal</keyword>
<comment type="similarity">
    <text evidence="2">Belongs to the BexD/CtrA/VexA family.</text>
</comment>
<name>A0ABN8ELN6_9GAMM</name>
<keyword evidence="9" id="KW-0406">Ion transport</keyword>
<feature type="chain" id="PRO_5046263504" description="Sugar transporter" evidence="15">
    <location>
        <begin position="21"/>
        <end position="190"/>
    </location>
</feature>
<evidence type="ECO:0000256" key="2">
    <source>
        <dbReference type="ARBA" id="ARBA00009450"/>
    </source>
</evidence>
<dbReference type="Gene3D" id="3.10.560.10">
    <property type="entry name" value="Outer membrane lipoprotein wza domain like"/>
    <property type="match status" value="1"/>
</dbReference>
<comment type="caution">
    <text evidence="18">The sequence shown here is derived from an EMBL/GenBank/DDBJ whole genome shotgun (WGS) entry which is preliminary data.</text>
</comment>
<accession>A0ABN8ELN6</accession>
<keyword evidence="8" id="KW-0625">Polysaccharide transport</keyword>
<feature type="signal peptide" evidence="15">
    <location>
        <begin position="1"/>
        <end position="20"/>
    </location>
</feature>
<keyword evidence="10" id="KW-0626">Porin</keyword>
<keyword evidence="14" id="KW-0449">Lipoprotein</keyword>
<keyword evidence="4" id="KW-1134">Transmembrane beta strand</keyword>
<feature type="domain" description="Polysaccharide export protein N-terminal" evidence="16">
    <location>
        <begin position="30"/>
        <end position="101"/>
    </location>
</feature>
<dbReference type="PANTHER" id="PTHR33619">
    <property type="entry name" value="POLYSACCHARIDE EXPORT PROTEIN GFCE-RELATED"/>
    <property type="match status" value="1"/>
</dbReference>
<dbReference type="Pfam" id="PF22461">
    <property type="entry name" value="SLBB_2"/>
    <property type="match status" value="1"/>
</dbReference>
<evidence type="ECO:0000256" key="5">
    <source>
        <dbReference type="ARBA" id="ARBA00022597"/>
    </source>
</evidence>
<evidence type="ECO:0000256" key="14">
    <source>
        <dbReference type="ARBA" id="ARBA00023288"/>
    </source>
</evidence>
<keyword evidence="13" id="KW-0998">Cell outer membrane</keyword>
<evidence type="ECO:0000313" key="18">
    <source>
        <dbReference type="EMBL" id="CAH0993301.1"/>
    </source>
</evidence>
<evidence type="ECO:0000256" key="3">
    <source>
        <dbReference type="ARBA" id="ARBA00022448"/>
    </source>
</evidence>
<evidence type="ECO:0000256" key="7">
    <source>
        <dbReference type="ARBA" id="ARBA00022729"/>
    </source>
</evidence>
<proteinExistence type="inferred from homology"/>
<evidence type="ECO:0000313" key="19">
    <source>
        <dbReference type="Proteomes" id="UP000838100"/>
    </source>
</evidence>
<reference evidence="18" key="1">
    <citation type="submission" date="2021-12" db="EMBL/GenBank/DDBJ databases">
        <authorList>
            <person name="Rodrigo-Torres L."/>
            <person name="Arahal R. D."/>
            <person name="Lucena T."/>
        </authorList>
    </citation>
    <scope>NUCLEOTIDE SEQUENCE</scope>
    <source>
        <strain evidence="18">CECT 8267</strain>
    </source>
</reference>
<keyword evidence="3" id="KW-0813">Transport</keyword>
<keyword evidence="12" id="KW-0564">Palmitate</keyword>
<keyword evidence="11" id="KW-0472">Membrane</keyword>
<gene>
    <name evidence="18" type="ORF">SIN8267_03449</name>
</gene>
<evidence type="ECO:0000256" key="1">
    <source>
        <dbReference type="ARBA" id="ARBA00004571"/>
    </source>
</evidence>
<dbReference type="InterPro" id="IPR049712">
    <property type="entry name" value="Poly_export"/>
</dbReference>
<protein>
    <recommendedName>
        <fullName evidence="20">Sugar transporter</fullName>
    </recommendedName>
</protein>
<keyword evidence="6" id="KW-0812">Transmembrane</keyword>